<accession>A0ABP9XA61</accession>
<reference evidence="2 3" key="1">
    <citation type="submission" date="2024-02" db="EMBL/GenBank/DDBJ databases">
        <title>Deinococcus aluminii NBRC 112889.</title>
        <authorList>
            <person name="Ichikawa N."/>
            <person name="Katano-Makiyama Y."/>
            <person name="Hidaka K."/>
        </authorList>
    </citation>
    <scope>NUCLEOTIDE SEQUENCE [LARGE SCALE GENOMIC DNA]</scope>
    <source>
        <strain evidence="2 3">NBRC 112889</strain>
    </source>
</reference>
<evidence type="ECO:0000256" key="1">
    <source>
        <dbReference type="SAM" id="MobiDB-lite"/>
    </source>
</evidence>
<name>A0ABP9XA61_9DEIO</name>
<gene>
    <name evidence="2" type="ORF">Dalu01_00630</name>
</gene>
<protein>
    <submittedName>
        <fullName evidence="2">Uncharacterized protein</fullName>
    </submittedName>
</protein>
<dbReference type="Proteomes" id="UP001404956">
    <property type="component" value="Unassembled WGS sequence"/>
</dbReference>
<proteinExistence type="predicted"/>
<evidence type="ECO:0000313" key="2">
    <source>
        <dbReference type="EMBL" id="GAA5532249.1"/>
    </source>
</evidence>
<sequence length="102" mass="11307">MQQGLGVGRRESLEQAAGEILGLGRWQGSPVQYLLERPMQLVLLNADDALRRLDQVHHARNCRVLNLGQQARVPQEGLPHPVPGGRVGMGRREHGEGHRAPR</sequence>
<evidence type="ECO:0000313" key="3">
    <source>
        <dbReference type="Proteomes" id="UP001404956"/>
    </source>
</evidence>
<comment type="caution">
    <text evidence="2">The sequence shown here is derived from an EMBL/GenBank/DDBJ whole genome shotgun (WGS) entry which is preliminary data.</text>
</comment>
<dbReference type="EMBL" id="BAABRV010000001">
    <property type="protein sequence ID" value="GAA5532249.1"/>
    <property type="molecule type" value="Genomic_DNA"/>
</dbReference>
<dbReference type="RefSeq" id="WP_345451160.1">
    <property type="nucleotide sequence ID" value="NZ_BAABRV010000001.1"/>
</dbReference>
<keyword evidence="3" id="KW-1185">Reference proteome</keyword>
<feature type="compositionally biased region" description="Basic and acidic residues" evidence="1">
    <location>
        <begin position="90"/>
        <end position="102"/>
    </location>
</feature>
<feature type="region of interest" description="Disordered" evidence="1">
    <location>
        <begin position="73"/>
        <end position="102"/>
    </location>
</feature>
<organism evidence="2 3">
    <name type="scientific">Deinococcus aluminii</name>
    <dbReference type="NCBI Taxonomy" id="1656885"/>
    <lineage>
        <taxon>Bacteria</taxon>
        <taxon>Thermotogati</taxon>
        <taxon>Deinococcota</taxon>
        <taxon>Deinococci</taxon>
        <taxon>Deinococcales</taxon>
        <taxon>Deinococcaceae</taxon>
        <taxon>Deinococcus</taxon>
    </lineage>
</organism>